<evidence type="ECO:0000259" key="1">
    <source>
        <dbReference type="Pfam" id="PF01370"/>
    </source>
</evidence>
<dbReference type="Pfam" id="PF01370">
    <property type="entry name" value="Epimerase"/>
    <property type="match status" value="1"/>
</dbReference>
<dbReference type="InterPro" id="IPR051783">
    <property type="entry name" value="NAD(P)-dependent_oxidoreduct"/>
</dbReference>
<dbReference type="Gene3D" id="3.40.50.720">
    <property type="entry name" value="NAD(P)-binding Rossmann-like Domain"/>
    <property type="match status" value="1"/>
</dbReference>
<name>A0A3Q9FVQ2_STRLT</name>
<evidence type="ECO:0000313" key="3">
    <source>
        <dbReference type="Proteomes" id="UP000267900"/>
    </source>
</evidence>
<dbReference type="RefSeq" id="WP_126912836.1">
    <property type="nucleotide sequence ID" value="NZ_CP034587.1"/>
</dbReference>
<organism evidence="2 3">
    <name type="scientific">Streptomyces luteoverticillatus</name>
    <name type="common">Streptoverticillium luteoverticillatus</name>
    <dbReference type="NCBI Taxonomy" id="66425"/>
    <lineage>
        <taxon>Bacteria</taxon>
        <taxon>Bacillati</taxon>
        <taxon>Actinomycetota</taxon>
        <taxon>Actinomycetes</taxon>
        <taxon>Kitasatosporales</taxon>
        <taxon>Streptomycetaceae</taxon>
        <taxon>Streptomyces</taxon>
    </lineage>
</organism>
<dbReference type="GO" id="GO:0005737">
    <property type="term" value="C:cytoplasm"/>
    <property type="evidence" value="ECO:0007669"/>
    <property type="project" value="TreeGrafter"/>
</dbReference>
<dbReference type="InterPro" id="IPR036291">
    <property type="entry name" value="NAD(P)-bd_dom_sf"/>
</dbReference>
<dbReference type="PANTHER" id="PTHR48079:SF6">
    <property type="entry name" value="NAD(P)-BINDING DOMAIN-CONTAINING PROTEIN-RELATED"/>
    <property type="match status" value="1"/>
</dbReference>
<accession>A0A3Q9FVQ2</accession>
<dbReference type="SUPFAM" id="SSF51735">
    <property type="entry name" value="NAD(P)-binding Rossmann-fold domains"/>
    <property type="match status" value="1"/>
</dbReference>
<dbReference type="EMBL" id="CP034587">
    <property type="protein sequence ID" value="AZQ70271.1"/>
    <property type="molecule type" value="Genomic_DNA"/>
</dbReference>
<sequence>MDVLIMGGSHFLGRRIAEEGLRRGWQVSVFNRGRTGTNPEGVTALKGDRTSEEDLKRLAARGRWDAVVDTSGMSADTVEAATRALGPVAGRYVYLSTVSVYAGWPLLPLFEGMPTLAEAEPVEGMPTDVNVPYGQDKAQCEEAARVNAREALTILRPGVILGPHEYVGRLPWWLRRIAKGGVVLAPGRPEQPIQPVDVRDIAKFACDQAGQADGNAVFNAVAPIGHSTMGDFLAACIEATGRSDVELEWVDGDFLLSRGAKQWTEIPLWRTYPGTWQVSGRRAQDAGLVCRSLTETVADTWEWLSAGNNAVEHERAAAIGLDAAKEAALLAEWRATRG</sequence>
<keyword evidence="3" id="KW-1185">Reference proteome</keyword>
<dbReference type="InterPro" id="IPR001509">
    <property type="entry name" value="Epimerase_deHydtase"/>
</dbReference>
<proteinExistence type="predicted"/>
<evidence type="ECO:0000313" key="2">
    <source>
        <dbReference type="EMBL" id="AZQ70271.1"/>
    </source>
</evidence>
<reference evidence="2 3" key="1">
    <citation type="submission" date="2018-12" db="EMBL/GenBank/DDBJ databases">
        <title>The whole draft genome of Streptomyce luteoverticillatus CGMCC 15060.</title>
        <authorList>
            <person name="Feng Z."/>
            <person name="Chen G."/>
            <person name="Zhang J."/>
            <person name="Zhu H."/>
            <person name="Yu X."/>
            <person name="Zhang W."/>
            <person name="Zhang X."/>
        </authorList>
    </citation>
    <scope>NUCLEOTIDE SEQUENCE [LARGE SCALE GENOMIC DNA]</scope>
    <source>
        <strain evidence="2 3">CGMCC 15060</strain>
    </source>
</reference>
<feature type="domain" description="NAD-dependent epimerase/dehydratase" evidence="1">
    <location>
        <begin position="3"/>
        <end position="205"/>
    </location>
</feature>
<dbReference type="AlphaFoldDB" id="A0A3Q9FVQ2"/>
<dbReference type="OrthoDB" id="7941246at2"/>
<protein>
    <submittedName>
        <fullName evidence="2">NAD-dependent epimerase/dehydratase family protein</fullName>
    </submittedName>
</protein>
<dbReference type="GO" id="GO:0004029">
    <property type="term" value="F:aldehyde dehydrogenase (NAD+) activity"/>
    <property type="evidence" value="ECO:0007669"/>
    <property type="project" value="TreeGrafter"/>
</dbReference>
<gene>
    <name evidence="2" type="ORF">EKH77_02725</name>
</gene>
<dbReference type="Proteomes" id="UP000267900">
    <property type="component" value="Chromosome"/>
</dbReference>
<dbReference type="PANTHER" id="PTHR48079">
    <property type="entry name" value="PROTEIN YEEZ"/>
    <property type="match status" value="1"/>
</dbReference>